<sequence length="50" mass="6022">MIEFVEWYIKINLTFKSPLGKLLGWNYRFVGMQSYSRFKNSNFNSLPRTV</sequence>
<dbReference type="EMBL" id="FNQY01000008">
    <property type="protein sequence ID" value="SEA11916.1"/>
    <property type="molecule type" value="Genomic_DNA"/>
</dbReference>
<dbReference type="STRING" id="551991.SAMN05192529_108134"/>
<accession>A0A1H3YK20</accession>
<gene>
    <name evidence="1" type="ORF">SAMN05192529_108134</name>
</gene>
<keyword evidence="2" id="KW-1185">Reference proteome</keyword>
<dbReference type="Proteomes" id="UP000199041">
    <property type="component" value="Unassembled WGS sequence"/>
</dbReference>
<evidence type="ECO:0000313" key="2">
    <source>
        <dbReference type="Proteomes" id="UP000199041"/>
    </source>
</evidence>
<evidence type="ECO:0000313" key="1">
    <source>
        <dbReference type="EMBL" id="SEA11916.1"/>
    </source>
</evidence>
<dbReference type="AlphaFoldDB" id="A0A1H3YK20"/>
<proteinExistence type="predicted"/>
<protein>
    <submittedName>
        <fullName evidence="1">Uncharacterized protein</fullName>
    </submittedName>
</protein>
<name>A0A1H3YK20_9BACT</name>
<reference evidence="1 2" key="1">
    <citation type="submission" date="2016-10" db="EMBL/GenBank/DDBJ databases">
        <authorList>
            <person name="de Groot N.N."/>
        </authorList>
    </citation>
    <scope>NUCLEOTIDE SEQUENCE [LARGE SCALE GENOMIC DNA]</scope>
    <source>
        <strain evidence="1 2">Vu-144</strain>
    </source>
</reference>
<organism evidence="1 2">
    <name type="scientific">Arachidicoccus rhizosphaerae</name>
    <dbReference type="NCBI Taxonomy" id="551991"/>
    <lineage>
        <taxon>Bacteria</taxon>
        <taxon>Pseudomonadati</taxon>
        <taxon>Bacteroidota</taxon>
        <taxon>Chitinophagia</taxon>
        <taxon>Chitinophagales</taxon>
        <taxon>Chitinophagaceae</taxon>
        <taxon>Arachidicoccus</taxon>
    </lineage>
</organism>